<dbReference type="OrthoDB" id="8906462at2"/>
<keyword evidence="1" id="KW-0732">Signal</keyword>
<reference evidence="2 3" key="1">
    <citation type="submission" date="2019-06" db="EMBL/GenBank/DDBJ databases">
        <title>Whole genome sequence for Cellvibrionaceae sp. R142.</title>
        <authorList>
            <person name="Wang G."/>
        </authorList>
    </citation>
    <scope>NUCLEOTIDE SEQUENCE [LARGE SCALE GENOMIC DNA]</scope>
    <source>
        <strain evidence="2 3">R142</strain>
    </source>
</reference>
<feature type="chain" id="PRO_5021911904" evidence="1">
    <location>
        <begin position="23"/>
        <end position="118"/>
    </location>
</feature>
<dbReference type="Pfam" id="PF11006">
    <property type="entry name" value="DUF2845"/>
    <property type="match status" value="1"/>
</dbReference>
<dbReference type="EMBL" id="VHSG01000013">
    <property type="protein sequence ID" value="TQV78027.1"/>
    <property type="molecule type" value="Genomic_DNA"/>
</dbReference>
<gene>
    <name evidence="2" type="ORF">FKG94_13165</name>
</gene>
<dbReference type="AlphaFoldDB" id="A0A545TLE0"/>
<evidence type="ECO:0000313" key="3">
    <source>
        <dbReference type="Proteomes" id="UP000319732"/>
    </source>
</evidence>
<dbReference type="Proteomes" id="UP000319732">
    <property type="component" value="Unassembled WGS sequence"/>
</dbReference>
<dbReference type="RefSeq" id="WP_142904806.1">
    <property type="nucleotide sequence ID" value="NZ_ML660094.1"/>
</dbReference>
<accession>A0A545TLE0</accession>
<sequence length="118" mass="13960">MRVKYLASIFLILLLMAESAFAMRCGVKLVSKGDSQFKVYKICGEPDFVEKRSVYRSGLPNARYSDTHKREELLWHQRSYEEVRVEEWTYNFGPNRFIRRVRFENGVVVKIDVQGRGY</sequence>
<comment type="caution">
    <text evidence="2">The sequence shown here is derived from an EMBL/GenBank/DDBJ whole genome shotgun (WGS) entry which is preliminary data.</text>
</comment>
<feature type="signal peptide" evidence="1">
    <location>
        <begin position="1"/>
        <end position="22"/>
    </location>
</feature>
<proteinExistence type="predicted"/>
<organism evidence="2 3">
    <name type="scientific">Exilibacterium tricleocarpae</name>
    <dbReference type="NCBI Taxonomy" id="2591008"/>
    <lineage>
        <taxon>Bacteria</taxon>
        <taxon>Pseudomonadati</taxon>
        <taxon>Pseudomonadota</taxon>
        <taxon>Gammaproteobacteria</taxon>
        <taxon>Cellvibrionales</taxon>
        <taxon>Cellvibrionaceae</taxon>
        <taxon>Exilibacterium</taxon>
    </lineage>
</organism>
<name>A0A545TLE0_9GAMM</name>
<protein>
    <submittedName>
        <fullName evidence="2">DUF2845 domain-containing protein</fullName>
    </submittedName>
</protein>
<evidence type="ECO:0000313" key="2">
    <source>
        <dbReference type="EMBL" id="TQV78027.1"/>
    </source>
</evidence>
<dbReference type="InterPro" id="IPR021268">
    <property type="entry name" value="DUF2845"/>
</dbReference>
<evidence type="ECO:0000256" key="1">
    <source>
        <dbReference type="SAM" id="SignalP"/>
    </source>
</evidence>
<keyword evidence="3" id="KW-1185">Reference proteome</keyword>